<feature type="domain" description="Radical SAM core" evidence="1">
    <location>
        <begin position="37"/>
        <end position="283"/>
    </location>
</feature>
<dbReference type="EMBL" id="RZIJ01000002">
    <property type="protein sequence ID" value="RUQ75191.1"/>
    <property type="molecule type" value="Genomic_DNA"/>
</dbReference>
<evidence type="ECO:0000313" key="2">
    <source>
        <dbReference type="EMBL" id="RUQ75191.1"/>
    </source>
</evidence>
<accession>A0A433JED8</accession>
<dbReference type="SMART" id="SM00729">
    <property type="entry name" value="Elp3"/>
    <property type="match status" value="1"/>
</dbReference>
<dbReference type="InterPro" id="IPR005909">
    <property type="entry name" value="RaSEA"/>
</dbReference>
<dbReference type="SFLD" id="SFLDS00029">
    <property type="entry name" value="Radical_SAM"/>
    <property type="match status" value="1"/>
</dbReference>
<dbReference type="GO" id="GO:0051536">
    <property type="term" value="F:iron-sulfur cluster binding"/>
    <property type="evidence" value="ECO:0007669"/>
    <property type="project" value="InterPro"/>
</dbReference>
<dbReference type="SUPFAM" id="SSF102114">
    <property type="entry name" value="Radical SAM enzymes"/>
    <property type="match status" value="1"/>
</dbReference>
<dbReference type="PIRSF" id="PIRSF004954">
    <property type="entry name" value="Radical_SAM"/>
    <property type="match status" value="1"/>
</dbReference>
<gene>
    <name evidence="2" type="ORF">EJ913_04910</name>
</gene>
<evidence type="ECO:0000259" key="1">
    <source>
        <dbReference type="PROSITE" id="PS51918"/>
    </source>
</evidence>
<keyword evidence="3" id="KW-1185">Reference proteome</keyword>
<dbReference type="CDD" id="cd01335">
    <property type="entry name" value="Radical_SAM"/>
    <property type="match status" value="1"/>
</dbReference>
<reference evidence="2 3" key="1">
    <citation type="submission" date="2018-12" db="EMBL/GenBank/DDBJ databases">
        <authorList>
            <person name="Yang Y."/>
        </authorList>
    </citation>
    <scope>NUCLEOTIDE SEQUENCE [LARGE SCALE GENOMIC DNA]</scope>
    <source>
        <strain evidence="2 3">GSF71</strain>
    </source>
</reference>
<name>A0A433JED8_9PROT</name>
<organism evidence="2 3">
    <name type="scientific">Azospirillum doebereinerae</name>
    <dbReference type="NCBI Taxonomy" id="92933"/>
    <lineage>
        <taxon>Bacteria</taxon>
        <taxon>Pseudomonadati</taxon>
        <taxon>Pseudomonadota</taxon>
        <taxon>Alphaproteobacteria</taxon>
        <taxon>Rhodospirillales</taxon>
        <taxon>Azospirillaceae</taxon>
        <taxon>Azospirillum</taxon>
    </lineage>
</organism>
<dbReference type="InterPro" id="IPR058240">
    <property type="entry name" value="rSAM_sf"/>
</dbReference>
<dbReference type="RefSeq" id="WP_126995333.1">
    <property type="nucleotide sequence ID" value="NZ_JAKOAR010000006.1"/>
</dbReference>
<dbReference type="Proteomes" id="UP000280346">
    <property type="component" value="Unassembled WGS sequence"/>
</dbReference>
<dbReference type="InterPro" id="IPR006638">
    <property type="entry name" value="Elp3/MiaA/NifB-like_rSAM"/>
</dbReference>
<sequence length="326" mass="36674">MTLDAFLSDTYRRFGPPKPMNGTVEDRDWPHFFLHRNFLGEQDLAILFNTRRCRYQCKFCALPFKATKEWIGADRVLQQFRNVVQEVRHAIGAFERLTIANEGSVFDDTTFPQDALEQIVRSVRAVPNIRKLVIESRLEFVRSGTLRRLTAEGGKRIDVLTGFETLDATIRDEVLGKREPLDLFLSGLDEIAGGGAELTAYVLFKPSPAMTDEEARDEAEASIDFLTDQCGRRGIPLIIRLNPMYLSRGTPWAKAALSTPSYLPPRLSEVMALASAKQRDGVRIYYGLTSEGLSEAEGTYRGREDFSSALLKQCIVSNSQRPSLGR</sequence>
<evidence type="ECO:0000313" key="3">
    <source>
        <dbReference type="Proteomes" id="UP000280346"/>
    </source>
</evidence>
<dbReference type="GO" id="GO:0003824">
    <property type="term" value="F:catalytic activity"/>
    <property type="evidence" value="ECO:0007669"/>
    <property type="project" value="InterPro"/>
</dbReference>
<protein>
    <submittedName>
        <fullName evidence="2">Radical SAM protein</fullName>
    </submittedName>
</protein>
<dbReference type="OrthoDB" id="5170147at2"/>
<comment type="caution">
    <text evidence="2">The sequence shown here is derived from an EMBL/GenBank/DDBJ whole genome shotgun (WGS) entry which is preliminary data.</text>
</comment>
<proteinExistence type="predicted"/>
<dbReference type="InterPro" id="IPR007197">
    <property type="entry name" value="rSAM"/>
</dbReference>
<dbReference type="AlphaFoldDB" id="A0A433JED8"/>
<dbReference type="PROSITE" id="PS51918">
    <property type="entry name" value="RADICAL_SAM"/>
    <property type="match status" value="1"/>
</dbReference>